<comment type="caution">
    <text evidence="2">The sequence shown here is derived from an EMBL/GenBank/DDBJ whole genome shotgun (WGS) entry which is preliminary data.</text>
</comment>
<feature type="compositionally biased region" description="Polar residues" evidence="1">
    <location>
        <begin position="921"/>
        <end position="930"/>
    </location>
</feature>
<gene>
    <name evidence="2" type="ORF">GX50_05521</name>
</gene>
<sequence length="1173" mass="127371">MVLLRLTVKVFPREQLGQPPTPDGGANDDVAHKAMTFLMVLWKPEQVKLGKLAYMIQEKWKRLKPDAAPLEIKKLVDDKHAEDTLDAELTVADVFVDSGKALADGLDQRGVIRVIQQPGRPERYGSVVQDWAAVTKNYARIPPVPLFSDPPRNRPRLTTTTTTRFTEGPAPGPSHPAECPESDYSLRSNESGEERPNREDNHTHASPILVEDSQKPRNFSSSAGKSRDLPNDKPTASTEIRGSGWLTQEEEIGYSGTLMDALRYDYAKQEAAMRDMDRLASLRGSLPQTRTLTLHSSLSNPKLRLTSSTNNNSSAAAPNKRQVEVDDIYAIPSTDQESKKAKTPQPTKRRRRNISRSDELTMQHNLETLLVSPGDRANNAIILDSDIGEDKPAGQVQGVDSMVDDNQSGVRRGTRKSIIRGPGRKSMALKLPFTPAENAKIAAQGSAAATTKTPPKNKAPVTIADSDIEIIDGPKPTQTTNGDQGDGSPLGGYSVVGENRDEEDRNVTRGADVTKSTKKSSTPMSSTYQSTHLDAKASKPIYSDIPDTETSDDALAPSPGARNNTQVTTPKRTPQKPTPALVDRPRTPGNSSASKLQTQNGFGALGLTKDSDSHTGRLSHSSPTRPRGPQELGQGITASAVTRGRAASMSQPATISDGNGNSRTGVSTTPAFPRPRPASQVQTGRRGSVLESEKTNSGDLRTPVMPALRSAQKASPRTVSTRRSVSFVDDPKVDKQSTPASASSVKVGNIVYPPGVTPEWVEWMRTDGELQKKINEARLQGKSEDYCQFVDKVKHLTKKLYDANSKKIASTKIAKYERRLKKAKEIVQNHPEEDHHERNHREEDENGEANNNYEDGMVTSNGSRNKSQGLTGLDGTSQKDSPNMMKPYTKEPTDASASKDTLASPSLDVPFTGSFAIEVSLPSSRSNGASGKNVEGETVSEQGSGLKRKRPEWESVNAPNGSKHPRLDRDPQPHPELESKETNANVPDCEPLGEPEQRNGKAPVRDARDASAHMSSSESSSSDSDNDSESDSNLMPAKDRIGNHPSLPPCGGSARRSLITPFRDLKKNWPKSSQWFSDEASGPEAENTRTTGTVGFGAPSFSQPAPSTSLKTSRTKGDFGASGRDTLKTLIRRQRGSEEDESSARNASENDSLPAGSNWYPGYNILRRTGLLR</sequence>
<dbReference type="EMBL" id="PDND01000118">
    <property type="protein sequence ID" value="PGH31681.1"/>
    <property type="molecule type" value="Genomic_DNA"/>
</dbReference>
<evidence type="ECO:0000256" key="1">
    <source>
        <dbReference type="SAM" id="MobiDB-lite"/>
    </source>
</evidence>
<feature type="compositionally biased region" description="Low complexity" evidence="1">
    <location>
        <begin position="306"/>
        <end position="317"/>
    </location>
</feature>
<organism evidence="2 3">
    <name type="scientific">[Emmonsia] crescens</name>
    <dbReference type="NCBI Taxonomy" id="73230"/>
    <lineage>
        <taxon>Eukaryota</taxon>
        <taxon>Fungi</taxon>
        <taxon>Dikarya</taxon>
        <taxon>Ascomycota</taxon>
        <taxon>Pezizomycotina</taxon>
        <taxon>Eurotiomycetes</taxon>
        <taxon>Eurotiomycetidae</taxon>
        <taxon>Onygenales</taxon>
        <taxon>Ajellomycetaceae</taxon>
        <taxon>Emergomyces</taxon>
    </lineage>
</organism>
<reference evidence="2 3" key="1">
    <citation type="submission" date="2017-10" db="EMBL/GenBank/DDBJ databases">
        <title>Comparative genomics in systemic dimorphic fungi from Ajellomycetaceae.</title>
        <authorList>
            <person name="Munoz J.F."/>
            <person name="Mcewen J.G."/>
            <person name="Clay O.K."/>
            <person name="Cuomo C.A."/>
        </authorList>
    </citation>
    <scope>NUCLEOTIDE SEQUENCE [LARGE SCALE GENOMIC DNA]</scope>
    <source>
        <strain evidence="2 3">UAMH4076</strain>
    </source>
</reference>
<feature type="region of interest" description="Disordered" evidence="1">
    <location>
        <begin position="291"/>
        <end position="360"/>
    </location>
</feature>
<feature type="compositionally biased region" description="Polar residues" evidence="1">
    <location>
        <begin position="848"/>
        <end position="881"/>
    </location>
</feature>
<protein>
    <recommendedName>
        <fullName evidence="4">Nucleolar protein Dnt1-like N-terminal domain-containing protein</fullName>
    </recommendedName>
</protein>
<feature type="region of interest" description="Disordered" evidence="1">
    <location>
        <begin position="388"/>
        <end position="415"/>
    </location>
</feature>
<evidence type="ECO:0008006" key="4">
    <source>
        <dbReference type="Google" id="ProtNLM"/>
    </source>
</evidence>
<feature type="compositionally biased region" description="Low complexity" evidence="1">
    <location>
        <begin position="717"/>
        <end position="726"/>
    </location>
</feature>
<feature type="compositionally biased region" description="Polar residues" evidence="1">
    <location>
        <begin position="291"/>
        <end position="300"/>
    </location>
</feature>
<feature type="compositionally biased region" description="Polar residues" evidence="1">
    <location>
        <begin position="588"/>
        <end position="601"/>
    </location>
</feature>
<feature type="compositionally biased region" description="Basic and acidic residues" evidence="1">
    <location>
        <begin position="190"/>
        <end position="203"/>
    </location>
</feature>
<evidence type="ECO:0000313" key="2">
    <source>
        <dbReference type="EMBL" id="PGH31681.1"/>
    </source>
</evidence>
<keyword evidence="3" id="KW-1185">Reference proteome</keyword>
<proteinExistence type="predicted"/>
<name>A0A2B7ZE73_9EURO</name>
<accession>A0A2B7ZE73</accession>
<feature type="compositionally biased region" description="Basic and acidic residues" evidence="1">
    <location>
        <begin position="823"/>
        <end position="843"/>
    </location>
</feature>
<feature type="compositionally biased region" description="Basic and acidic residues" evidence="1">
    <location>
        <begin position="965"/>
        <end position="981"/>
    </location>
</feature>
<feature type="compositionally biased region" description="Basic and acidic residues" evidence="1">
    <location>
        <begin position="995"/>
        <end position="1011"/>
    </location>
</feature>
<dbReference type="AlphaFoldDB" id="A0A2B7ZE73"/>
<feature type="compositionally biased region" description="Polar residues" evidence="1">
    <location>
        <begin position="1100"/>
        <end position="1112"/>
    </location>
</feature>
<dbReference type="Proteomes" id="UP000226031">
    <property type="component" value="Unassembled WGS sequence"/>
</dbReference>
<feature type="region of interest" description="Disordered" evidence="1">
    <location>
        <begin position="921"/>
        <end position="1162"/>
    </location>
</feature>
<feature type="compositionally biased region" description="Polar residues" evidence="1">
    <location>
        <begin position="895"/>
        <end position="904"/>
    </location>
</feature>
<feature type="compositionally biased region" description="Polar residues" evidence="1">
    <location>
        <begin position="648"/>
        <end position="670"/>
    </location>
</feature>
<feature type="region of interest" description="Disordered" evidence="1">
    <location>
        <begin position="142"/>
        <end position="244"/>
    </location>
</feature>
<feature type="compositionally biased region" description="Low complexity" evidence="1">
    <location>
        <begin position="156"/>
        <end position="169"/>
    </location>
</feature>
<feature type="region of interest" description="Disordered" evidence="1">
    <location>
        <begin position="444"/>
        <end position="743"/>
    </location>
</feature>
<dbReference type="VEuPathDB" id="FungiDB:EMCG_01346"/>
<evidence type="ECO:0000313" key="3">
    <source>
        <dbReference type="Proteomes" id="UP000226031"/>
    </source>
</evidence>
<dbReference type="STRING" id="73230.A0A2B7ZE73"/>
<feature type="region of interest" description="Disordered" evidence="1">
    <location>
        <begin position="822"/>
        <end position="909"/>
    </location>
</feature>
<feature type="compositionally biased region" description="Basic and acidic residues" evidence="1">
    <location>
        <begin position="498"/>
        <end position="507"/>
    </location>
</feature>